<dbReference type="Proteomes" id="UP000828390">
    <property type="component" value="Unassembled WGS sequence"/>
</dbReference>
<protein>
    <submittedName>
        <fullName evidence="1">Uncharacterized protein</fullName>
    </submittedName>
</protein>
<reference evidence="1" key="1">
    <citation type="journal article" date="2019" name="bioRxiv">
        <title>The Genome of the Zebra Mussel, Dreissena polymorpha: A Resource for Invasive Species Research.</title>
        <authorList>
            <person name="McCartney M.A."/>
            <person name="Auch B."/>
            <person name="Kono T."/>
            <person name="Mallez S."/>
            <person name="Zhang Y."/>
            <person name="Obille A."/>
            <person name="Becker A."/>
            <person name="Abrahante J.E."/>
            <person name="Garbe J."/>
            <person name="Badalamenti J.P."/>
            <person name="Herman A."/>
            <person name="Mangelson H."/>
            <person name="Liachko I."/>
            <person name="Sullivan S."/>
            <person name="Sone E.D."/>
            <person name="Koren S."/>
            <person name="Silverstein K.A.T."/>
            <person name="Beckman K.B."/>
            <person name="Gohl D.M."/>
        </authorList>
    </citation>
    <scope>NUCLEOTIDE SEQUENCE</scope>
    <source>
        <strain evidence="1">Duluth1</strain>
        <tissue evidence="1">Whole animal</tissue>
    </source>
</reference>
<reference evidence="1" key="2">
    <citation type="submission" date="2020-11" db="EMBL/GenBank/DDBJ databases">
        <authorList>
            <person name="McCartney M.A."/>
            <person name="Auch B."/>
            <person name="Kono T."/>
            <person name="Mallez S."/>
            <person name="Becker A."/>
            <person name="Gohl D.M."/>
            <person name="Silverstein K.A.T."/>
            <person name="Koren S."/>
            <person name="Bechman K.B."/>
            <person name="Herman A."/>
            <person name="Abrahante J.E."/>
            <person name="Garbe J."/>
        </authorList>
    </citation>
    <scope>NUCLEOTIDE SEQUENCE</scope>
    <source>
        <strain evidence="1">Duluth1</strain>
        <tissue evidence="1">Whole animal</tissue>
    </source>
</reference>
<accession>A0A9D4RLK4</accession>
<comment type="caution">
    <text evidence="1">The sequence shown here is derived from an EMBL/GenBank/DDBJ whole genome shotgun (WGS) entry which is preliminary data.</text>
</comment>
<evidence type="ECO:0000313" key="1">
    <source>
        <dbReference type="EMBL" id="KAH3870857.1"/>
    </source>
</evidence>
<gene>
    <name evidence="1" type="ORF">DPMN_034048</name>
</gene>
<evidence type="ECO:0000313" key="2">
    <source>
        <dbReference type="Proteomes" id="UP000828390"/>
    </source>
</evidence>
<dbReference type="AlphaFoldDB" id="A0A9D4RLK4"/>
<sequence>MSKPGQLPSFDGYQRGSCKPNVLLLYSGSEESLSLVGKLLELLVNIFYHCCVRIDNSYADLSGNSAILGQGCSQVFEGDHFA</sequence>
<keyword evidence="2" id="KW-1185">Reference proteome</keyword>
<name>A0A9D4RLK4_DREPO</name>
<dbReference type="EMBL" id="JAIWYP010000002">
    <property type="protein sequence ID" value="KAH3870857.1"/>
    <property type="molecule type" value="Genomic_DNA"/>
</dbReference>
<proteinExistence type="predicted"/>
<organism evidence="1 2">
    <name type="scientific">Dreissena polymorpha</name>
    <name type="common">Zebra mussel</name>
    <name type="synonym">Mytilus polymorpha</name>
    <dbReference type="NCBI Taxonomy" id="45954"/>
    <lineage>
        <taxon>Eukaryota</taxon>
        <taxon>Metazoa</taxon>
        <taxon>Spiralia</taxon>
        <taxon>Lophotrochozoa</taxon>
        <taxon>Mollusca</taxon>
        <taxon>Bivalvia</taxon>
        <taxon>Autobranchia</taxon>
        <taxon>Heteroconchia</taxon>
        <taxon>Euheterodonta</taxon>
        <taxon>Imparidentia</taxon>
        <taxon>Neoheterodontei</taxon>
        <taxon>Myida</taxon>
        <taxon>Dreissenoidea</taxon>
        <taxon>Dreissenidae</taxon>
        <taxon>Dreissena</taxon>
    </lineage>
</organism>